<name>A0A557ZRC7_9PSEU</name>
<comment type="caution">
    <text evidence="2">The sequence shown here is derived from an EMBL/GenBank/DDBJ whole genome shotgun (WGS) entry which is preliminary data.</text>
</comment>
<feature type="domain" description="Carboxymuconolactone decarboxylase-like" evidence="1">
    <location>
        <begin position="140"/>
        <end position="208"/>
    </location>
</feature>
<dbReference type="InterPro" id="IPR003779">
    <property type="entry name" value="CMD-like"/>
</dbReference>
<dbReference type="Proteomes" id="UP000320011">
    <property type="component" value="Unassembled WGS sequence"/>
</dbReference>
<keyword evidence="3" id="KW-1185">Reference proteome</keyword>
<dbReference type="PANTHER" id="PTHR33570:SF2">
    <property type="entry name" value="CARBOXYMUCONOLACTONE DECARBOXYLASE-LIKE DOMAIN-CONTAINING PROTEIN"/>
    <property type="match status" value="1"/>
</dbReference>
<dbReference type="EMBL" id="VJWX01000833">
    <property type="protein sequence ID" value="TVT14541.1"/>
    <property type="molecule type" value="Genomic_DNA"/>
</dbReference>
<organism evidence="2 3">
    <name type="scientific">Amycolatopsis rhizosphaerae</name>
    <dbReference type="NCBI Taxonomy" id="2053003"/>
    <lineage>
        <taxon>Bacteria</taxon>
        <taxon>Bacillati</taxon>
        <taxon>Actinomycetota</taxon>
        <taxon>Actinomycetes</taxon>
        <taxon>Pseudonocardiales</taxon>
        <taxon>Pseudonocardiaceae</taxon>
        <taxon>Amycolatopsis</taxon>
    </lineage>
</organism>
<dbReference type="OrthoDB" id="3517114at2"/>
<reference evidence="2 3" key="2">
    <citation type="submission" date="2019-08" db="EMBL/GenBank/DDBJ databases">
        <title>Amycolatopsis acidicola sp. nov., isolated from peat swamp forest soil.</title>
        <authorList>
            <person name="Srisuk N."/>
        </authorList>
    </citation>
    <scope>NUCLEOTIDE SEQUENCE [LARGE SCALE GENOMIC DNA]</scope>
    <source>
        <strain evidence="2 3">TBRC 6029</strain>
    </source>
</reference>
<protein>
    <submittedName>
        <fullName evidence="2">Carboxymuconolactone decarboxylase</fullName>
    </submittedName>
</protein>
<reference evidence="2 3" key="1">
    <citation type="submission" date="2019-07" db="EMBL/GenBank/DDBJ databases">
        <authorList>
            <person name="Duangmal K."/>
            <person name="Teo W.F.A."/>
        </authorList>
    </citation>
    <scope>NUCLEOTIDE SEQUENCE [LARGE SCALE GENOMIC DNA]</scope>
    <source>
        <strain evidence="2 3">TBRC 6029</strain>
    </source>
</reference>
<dbReference type="InterPro" id="IPR052512">
    <property type="entry name" value="4CMD/NDH-1_regulator"/>
</dbReference>
<evidence type="ECO:0000313" key="3">
    <source>
        <dbReference type="Proteomes" id="UP000320011"/>
    </source>
</evidence>
<accession>A0A557ZRC7</accession>
<evidence type="ECO:0000259" key="1">
    <source>
        <dbReference type="Pfam" id="PF02627"/>
    </source>
</evidence>
<sequence length="215" mass="22690">MARATTAHAGGVPGLTEREKVFLRLVADVCQGALGLPFELHVRGGLGHGVSTSDMRDLIRFAAYDTGYPAALAALARLAEIEEAEGLPRPEAALLPAAEVSTGPDATPTPLPASVLAEVTGLDPHFGAHLALQSRMRSRAGSGSLSVRERAFATMSVDVHYQTLEESFTVHVSRALGAGASHEDVRSVLRFAAQFGITRAWRAWKALNALLTTLG</sequence>
<gene>
    <name evidence="2" type="ORF">FNH05_37260</name>
</gene>
<dbReference type="PANTHER" id="PTHR33570">
    <property type="entry name" value="4-CARBOXYMUCONOLACTONE DECARBOXYLASE FAMILY PROTEIN"/>
    <property type="match status" value="1"/>
</dbReference>
<dbReference type="GO" id="GO:0051920">
    <property type="term" value="F:peroxiredoxin activity"/>
    <property type="evidence" value="ECO:0007669"/>
    <property type="project" value="InterPro"/>
</dbReference>
<dbReference type="AlphaFoldDB" id="A0A557ZRC7"/>
<dbReference type="SUPFAM" id="SSF69118">
    <property type="entry name" value="AhpD-like"/>
    <property type="match status" value="1"/>
</dbReference>
<dbReference type="InterPro" id="IPR029032">
    <property type="entry name" value="AhpD-like"/>
</dbReference>
<dbReference type="Pfam" id="PF02627">
    <property type="entry name" value="CMD"/>
    <property type="match status" value="2"/>
</dbReference>
<evidence type="ECO:0000313" key="2">
    <source>
        <dbReference type="EMBL" id="TVT14541.1"/>
    </source>
</evidence>
<dbReference type="Gene3D" id="1.20.1290.10">
    <property type="entry name" value="AhpD-like"/>
    <property type="match status" value="1"/>
</dbReference>
<proteinExistence type="predicted"/>
<feature type="domain" description="Carboxymuconolactone decarboxylase-like" evidence="1">
    <location>
        <begin position="2"/>
        <end position="78"/>
    </location>
</feature>